<feature type="region of interest" description="Disordered" evidence="12">
    <location>
        <begin position="287"/>
        <end position="307"/>
    </location>
</feature>
<protein>
    <recommendedName>
        <fullName evidence="1">non-specific serine/threonine protein kinase</fullName>
        <ecNumber evidence="1">2.7.11.1</ecNumber>
    </recommendedName>
</protein>
<keyword evidence="5" id="KW-0547">Nucleotide-binding</keyword>
<dbReference type="GO" id="GO:0046872">
    <property type="term" value="F:metal ion binding"/>
    <property type="evidence" value="ECO:0007669"/>
    <property type="project" value="UniProtKB-KW"/>
</dbReference>
<dbReference type="GO" id="GO:0005737">
    <property type="term" value="C:cytoplasm"/>
    <property type="evidence" value="ECO:0007669"/>
    <property type="project" value="TreeGrafter"/>
</dbReference>
<evidence type="ECO:0000256" key="2">
    <source>
        <dbReference type="ARBA" id="ARBA00022527"/>
    </source>
</evidence>
<keyword evidence="6" id="KW-0418">Kinase</keyword>
<proteinExistence type="predicted"/>
<keyword evidence="3" id="KW-0808">Transferase</keyword>
<dbReference type="AlphaFoldDB" id="A0A0D8XJI7"/>
<evidence type="ECO:0000256" key="9">
    <source>
        <dbReference type="ARBA" id="ARBA00023306"/>
    </source>
</evidence>
<dbReference type="GO" id="GO:0005634">
    <property type="term" value="C:nucleus"/>
    <property type="evidence" value="ECO:0007669"/>
    <property type="project" value="TreeGrafter"/>
</dbReference>
<name>A0A0D8XJI7_DICVI</name>
<evidence type="ECO:0000256" key="3">
    <source>
        <dbReference type="ARBA" id="ARBA00022679"/>
    </source>
</evidence>
<keyword evidence="7" id="KW-0067">ATP-binding</keyword>
<dbReference type="OrthoDB" id="5337378at2759"/>
<sequence length="349" mass="39850">MESIERTSRIYQASSGKTYFEQCFKVIRILGKGVFGETIVIHAKFRALTIRFPQEISEQLAPLRAVEVLSLEDGEHYAIKRALRTFESSGNRRMKLREVLVHESVPNHANILRLKKAWEERGISCKLGDFGLAYNLTKISTGCFEEGDKYYMAPEILNDNPTTAADIFSLGVTMLELATDVDLDKDRELIRSEKIPSGWFGDLAIDLVQVIKSMLMVDHLQRPSAKNLLDIMKRNQRPSTRFRTMEISPAASTTGMEDDDWDFKISEDEEVLKVTQITSLRSRLDFDEEDGDCSAPKKPKRGKTQQLSSFSRRLDFVMDTNESGSKPLKKRRLNFRIGRCIVFFSGIDM</sequence>
<dbReference type="PANTHER" id="PTHR11042">
    <property type="entry name" value="EUKARYOTIC TRANSLATION INITIATION FACTOR 2-ALPHA KINASE EIF2-ALPHA KINASE -RELATED"/>
    <property type="match status" value="1"/>
</dbReference>
<evidence type="ECO:0000256" key="12">
    <source>
        <dbReference type="SAM" id="MobiDB-lite"/>
    </source>
</evidence>
<evidence type="ECO:0000313" key="15">
    <source>
        <dbReference type="Proteomes" id="UP000053766"/>
    </source>
</evidence>
<dbReference type="InterPro" id="IPR050339">
    <property type="entry name" value="CC_SR_Kinase"/>
</dbReference>
<gene>
    <name evidence="14" type="ORF">DICVIV_09242</name>
</gene>
<keyword evidence="15" id="KW-1185">Reference proteome</keyword>
<dbReference type="EC" id="2.7.11.1" evidence="1"/>
<keyword evidence="8" id="KW-0460">Magnesium</keyword>
<evidence type="ECO:0000313" key="14">
    <source>
        <dbReference type="EMBL" id="KJH44718.1"/>
    </source>
</evidence>
<keyword evidence="4" id="KW-0479">Metal-binding</keyword>
<feature type="domain" description="Protein kinase" evidence="13">
    <location>
        <begin position="1"/>
        <end position="240"/>
    </location>
</feature>
<evidence type="ECO:0000256" key="5">
    <source>
        <dbReference type="ARBA" id="ARBA00022741"/>
    </source>
</evidence>
<accession>A0A0D8XJI7</accession>
<dbReference type="Gene3D" id="3.30.200.20">
    <property type="entry name" value="Phosphorylase Kinase, domain 1"/>
    <property type="match status" value="1"/>
</dbReference>
<dbReference type="EMBL" id="KN716453">
    <property type="protein sequence ID" value="KJH44718.1"/>
    <property type="molecule type" value="Genomic_DNA"/>
</dbReference>
<dbReference type="InterPro" id="IPR011009">
    <property type="entry name" value="Kinase-like_dom_sf"/>
</dbReference>
<evidence type="ECO:0000256" key="8">
    <source>
        <dbReference type="ARBA" id="ARBA00022842"/>
    </source>
</evidence>
<dbReference type="Pfam" id="PF00069">
    <property type="entry name" value="Pkinase"/>
    <property type="match status" value="1"/>
</dbReference>
<comment type="catalytic activity">
    <reaction evidence="10">
        <text>L-threonyl-[protein] + ATP = O-phospho-L-threonyl-[protein] + ADP + H(+)</text>
        <dbReference type="Rhea" id="RHEA:46608"/>
        <dbReference type="Rhea" id="RHEA-COMP:11060"/>
        <dbReference type="Rhea" id="RHEA-COMP:11605"/>
        <dbReference type="ChEBI" id="CHEBI:15378"/>
        <dbReference type="ChEBI" id="CHEBI:30013"/>
        <dbReference type="ChEBI" id="CHEBI:30616"/>
        <dbReference type="ChEBI" id="CHEBI:61977"/>
        <dbReference type="ChEBI" id="CHEBI:456216"/>
        <dbReference type="EC" id="2.7.11.1"/>
    </reaction>
</comment>
<evidence type="ECO:0000259" key="13">
    <source>
        <dbReference type="PROSITE" id="PS50011"/>
    </source>
</evidence>
<dbReference type="PANTHER" id="PTHR11042:SF183">
    <property type="entry name" value="MEMBRANE-ASSOCIATED TYROSINE- AND THREONINE-SPECIFIC CDC2-INHIBITORY KINASE"/>
    <property type="match status" value="1"/>
</dbReference>
<evidence type="ECO:0000256" key="4">
    <source>
        <dbReference type="ARBA" id="ARBA00022723"/>
    </source>
</evidence>
<evidence type="ECO:0000256" key="1">
    <source>
        <dbReference type="ARBA" id="ARBA00012513"/>
    </source>
</evidence>
<evidence type="ECO:0000256" key="6">
    <source>
        <dbReference type="ARBA" id="ARBA00022777"/>
    </source>
</evidence>
<keyword evidence="2" id="KW-0723">Serine/threonine-protein kinase</keyword>
<dbReference type="GO" id="GO:0051321">
    <property type="term" value="P:meiotic cell cycle"/>
    <property type="evidence" value="ECO:0007669"/>
    <property type="project" value="TreeGrafter"/>
</dbReference>
<dbReference type="GO" id="GO:0110031">
    <property type="term" value="P:negative regulation of G2/MI transition of meiotic cell cycle"/>
    <property type="evidence" value="ECO:0007669"/>
    <property type="project" value="TreeGrafter"/>
</dbReference>
<dbReference type="STRING" id="29172.A0A0D8XJI7"/>
<organism evidence="14 15">
    <name type="scientific">Dictyocaulus viviparus</name>
    <name type="common">Bovine lungworm</name>
    <dbReference type="NCBI Taxonomy" id="29172"/>
    <lineage>
        <taxon>Eukaryota</taxon>
        <taxon>Metazoa</taxon>
        <taxon>Ecdysozoa</taxon>
        <taxon>Nematoda</taxon>
        <taxon>Chromadorea</taxon>
        <taxon>Rhabditida</taxon>
        <taxon>Rhabditina</taxon>
        <taxon>Rhabditomorpha</taxon>
        <taxon>Strongyloidea</taxon>
        <taxon>Metastrongylidae</taxon>
        <taxon>Dictyocaulus</taxon>
    </lineage>
</organism>
<dbReference type="SUPFAM" id="SSF56112">
    <property type="entry name" value="Protein kinase-like (PK-like)"/>
    <property type="match status" value="1"/>
</dbReference>
<dbReference type="GO" id="GO:0004674">
    <property type="term" value="F:protein serine/threonine kinase activity"/>
    <property type="evidence" value="ECO:0007669"/>
    <property type="project" value="UniProtKB-KW"/>
</dbReference>
<dbReference type="Gene3D" id="1.10.510.10">
    <property type="entry name" value="Transferase(Phosphotransferase) domain 1"/>
    <property type="match status" value="1"/>
</dbReference>
<dbReference type="Proteomes" id="UP000053766">
    <property type="component" value="Unassembled WGS sequence"/>
</dbReference>
<evidence type="ECO:0000256" key="7">
    <source>
        <dbReference type="ARBA" id="ARBA00022840"/>
    </source>
</evidence>
<reference evidence="15" key="2">
    <citation type="journal article" date="2016" name="Sci. Rep.">
        <title>Dictyocaulus viviparus genome, variome and transcriptome elucidate lungworm biology and support future intervention.</title>
        <authorList>
            <person name="McNulty S.N."/>
            <person name="Strube C."/>
            <person name="Rosa B.A."/>
            <person name="Martin J.C."/>
            <person name="Tyagi R."/>
            <person name="Choi Y.J."/>
            <person name="Wang Q."/>
            <person name="Hallsworth Pepin K."/>
            <person name="Zhang X."/>
            <person name="Ozersky P."/>
            <person name="Wilson R.K."/>
            <person name="Sternberg P.W."/>
            <person name="Gasser R.B."/>
            <person name="Mitreva M."/>
        </authorList>
    </citation>
    <scope>NUCLEOTIDE SEQUENCE [LARGE SCALE GENOMIC DNA]</scope>
    <source>
        <strain evidence="15">HannoverDv2000</strain>
    </source>
</reference>
<evidence type="ECO:0000256" key="10">
    <source>
        <dbReference type="ARBA" id="ARBA00047899"/>
    </source>
</evidence>
<comment type="catalytic activity">
    <reaction evidence="11">
        <text>L-seryl-[protein] + ATP = O-phospho-L-seryl-[protein] + ADP + H(+)</text>
        <dbReference type="Rhea" id="RHEA:17989"/>
        <dbReference type="Rhea" id="RHEA-COMP:9863"/>
        <dbReference type="Rhea" id="RHEA-COMP:11604"/>
        <dbReference type="ChEBI" id="CHEBI:15378"/>
        <dbReference type="ChEBI" id="CHEBI:29999"/>
        <dbReference type="ChEBI" id="CHEBI:30616"/>
        <dbReference type="ChEBI" id="CHEBI:83421"/>
        <dbReference type="ChEBI" id="CHEBI:456216"/>
        <dbReference type="EC" id="2.7.11.1"/>
    </reaction>
</comment>
<dbReference type="InterPro" id="IPR000719">
    <property type="entry name" value="Prot_kinase_dom"/>
</dbReference>
<keyword evidence="9" id="KW-0131">Cell cycle</keyword>
<dbReference type="GO" id="GO:0005524">
    <property type="term" value="F:ATP binding"/>
    <property type="evidence" value="ECO:0007669"/>
    <property type="project" value="UniProtKB-KW"/>
</dbReference>
<dbReference type="PROSITE" id="PS50011">
    <property type="entry name" value="PROTEIN_KINASE_DOM"/>
    <property type="match status" value="1"/>
</dbReference>
<evidence type="ECO:0000256" key="11">
    <source>
        <dbReference type="ARBA" id="ARBA00048679"/>
    </source>
</evidence>
<reference evidence="14 15" key="1">
    <citation type="submission" date="2013-11" db="EMBL/GenBank/DDBJ databases">
        <title>Draft genome of the bovine lungworm Dictyocaulus viviparus.</title>
        <authorList>
            <person name="Mitreva M."/>
        </authorList>
    </citation>
    <scope>NUCLEOTIDE SEQUENCE [LARGE SCALE GENOMIC DNA]</scope>
    <source>
        <strain evidence="14 15">HannoverDv2000</strain>
    </source>
</reference>